<feature type="transmembrane region" description="Helical" evidence="10">
    <location>
        <begin position="330"/>
        <end position="350"/>
    </location>
</feature>
<dbReference type="PANTHER" id="PTHR22760:SF2">
    <property type="entry name" value="ALPHA-1,2-MANNOSYLTRANSFERASE ALG9"/>
    <property type="match status" value="1"/>
</dbReference>
<comment type="similarity">
    <text evidence="3 10">Belongs to the glycosyltransferase 22 family.</text>
</comment>
<evidence type="ECO:0000256" key="9">
    <source>
        <dbReference type="ARBA" id="ARBA00023136"/>
    </source>
</evidence>
<feature type="transmembrane region" description="Helical" evidence="10">
    <location>
        <begin position="158"/>
        <end position="179"/>
    </location>
</feature>
<protein>
    <recommendedName>
        <fullName evidence="10">Mannosyltransferase</fullName>
        <ecNumber evidence="10">2.4.1.-</ecNumber>
    </recommendedName>
</protein>
<evidence type="ECO:0000256" key="4">
    <source>
        <dbReference type="ARBA" id="ARBA00022676"/>
    </source>
</evidence>
<dbReference type="UniPathway" id="UPA00378"/>
<comment type="pathway">
    <text evidence="2">Protein modification; protein glycosylation.</text>
</comment>
<evidence type="ECO:0000256" key="10">
    <source>
        <dbReference type="RuleBase" id="RU363075"/>
    </source>
</evidence>
<proteinExistence type="inferred from homology"/>
<dbReference type="STRING" id="7574.A0A1S3JY96"/>
<feature type="transmembrane region" description="Helical" evidence="10">
    <location>
        <begin position="396"/>
        <end position="421"/>
    </location>
</feature>
<feature type="region of interest" description="Disordered" evidence="11">
    <location>
        <begin position="1"/>
        <end position="29"/>
    </location>
</feature>
<evidence type="ECO:0000256" key="11">
    <source>
        <dbReference type="SAM" id="MobiDB-lite"/>
    </source>
</evidence>
<dbReference type="GO" id="GO:0006487">
    <property type="term" value="P:protein N-linked glycosylation"/>
    <property type="evidence" value="ECO:0007669"/>
    <property type="project" value="TreeGrafter"/>
</dbReference>
<keyword evidence="9 10" id="KW-0472">Membrane</keyword>
<dbReference type="Pfam" id="PF03901">
    <property type="entry name" value="Glyco_transf_22"/>
    <property type="match status" value="1"/>
</dbReference>
<evidence type="ECO:0000256" key="1">
    <source>
        <dbReference type="ARBA" id="ARBA00004477"/>
    </source>
</evidence>
<evidence type="ECO:0000256" key="2">
    <source>
        <dbReference type="ARBA" id="ARBA00004922"/>
    </source>
</evidence>
<name>A0A1S3JY96_LINAN</name>
<evidence type="ECO:0000256" key="7">
    <source>
        <dbReference type="ARBA" id="ARBA00022824"/>
    </source>
</evidence>
<dbReference type="InterPro" id="IPR005599">
    <property type="entry name" value="GPI_mannosylTrfase"/>
</dbReference>
<dbReference type="EC" id="2.4.1.-" evidence="10"/>
<dbReference type="InParanoid" id="A0A1S3JY96"/>
<evidence type="ECO:0000256" key="3">
    <source>
        <dbReference type="ARBA" id="ARBA00007063"/>
    </source>
</evidence>
<evidence type="ECO:0000256" key="6">
    <source>
        <dbReference type="ARBA" id="ARBA00022692"/>
    </source>
</evidence>
<dbReference type="KEGG" id="lak:106177199"/>
<feature type="transmembrane region" description="Helical" evidence="10">
    <location>
        <begin position="199"/>
        <end position="227"/>
    </location>
</feature>
<comment type="subcellular location">
    <subcellularLocation>
        <location evidence="1 10">Endoplasmic reticulum membrane</location>
        <topology evidence="1 10">Multi-pass membrane protein</topology>
    </subcellularLocation>
</comment>
<feature type="transmembrane region" description="Helical" evidence="10">
    <location>
        <begin position="356"/>
        <end position="375"/>
    </location>
</feature>
<evidence type="ECO:0000313" key="13">
    <source>
        <dbReference type="RefSeq" id="XP_013415358.1"/>
    </source>
</evidence>
<keyword evidence="7 10" id="KW-0256">Endoplasmic reticulum</keyword>
<organism evidence="12 13">
    <name type="scientific">Lingula anatina</name>
    <name type="common">Brachiopod</name>
    <name type="synonym">Lingula unguis</name>
    <dbReference type="NCBI Taxonomy" id="7574"/>
    <lineage>
        <taxon>Eukaryota</taxon>
        <taxon>Metazoa</taxon>
        <taxon>Spiralia</taxon>
        <taxon>Lophotrochozoa</taxon>
        <taxon>Brachiopoda</taxon>
        <taxon>Linguliformea</taxon>
        <taxon>Lingulata</taxon>
        <taxon>Lingulida</taxon>
        <taxon>Linguloidea</taxon>
        <taxon>Lingulidae</taxon>
        <taxon>Lingula</taxon>
    </lineage>
</organism>
<evidence type="ECO:0000313" key="12">
    <source>
        <dbReference type="Proteomes" id="UP000085678"/>
    </source>
</evidence>
<keyword evidence="12" id="KW-1185">Reference proteome</keyword>
<dbReference type="GO" id="GO:0000026">
    <property type="term" value="F:alpha-1,2-mannosyltransferase activity"/>
    <property type="evidence" value="ECO:0007669"/>
    <property type="project" value="TreeGrafter"/>
</dbReference>
<feature type="transmembrane region" description="Helical" evidence="10">
    <location>
        <begin position="293"/>
        <end position="318"/>
    </location>
</feature>
<keyword evidence="6 10" id="KW-0812">Transmembrane</keyword>
<dbReference type="FunCoup" id="A0A1S3JY96">
    <property type="interactions" value="3082"/>
</dbReference>
<accession>A0A1S3JY96</accession>
<keyword evidence="5" id="KW-0808">Transferase</keyword>
<dbReference type="GO" id="GO:0005789">
    <property type="term" value="C:endoplasmic reticulum membrane"/>
    <property type="evidence" value="ECO:0007669"/>
    <property type="project" value="UniProtKB-SubCell"/>
</dbReference>
<keyword evidence="8 10" id="KW-1133">Transmembrane helix</keyword>
<feature type="transmembrane region" description="Helical" evidence="10">
    <location>
        <begin position="125"/>
        <end position="146"/>
    </location>
</feature>
<feature type="transmembrane region" description="Helical" evidence="10">
    <location>
        <begin position="239"/>
        <end position="257"/>
    </location>
</feature>
<dbReference type="GeneID" id="106177199"/>
<dbReference type="Proteomes" id="UP000085678">
    <property type="component" value="Unplaced"/>
</dbReference>
<evidence type="ECO:0000256" key="5">
    <source>
        <dbReference type="ARBA" id="ARBA00022679"/>
    </source>
</evidence>
<feature type="transmembrane region" description="Helical" evidence="10">
    <location>
        <begin position="102"/>
        <end position="119"/>
    </location>
</feature>
<dbReference type="RefSeq" id="XP_013415358.1">
    <property type="nucleotide sequence ID" value="XM_013559904.2"/>
</dbReference>
<gene>
    <name evidence="13" type="primary">LOC106177199</name>
</gene>
<dbReference type="OrthoDB" id="497541at2759"/>
<keyword evidence="4 10" id="KW-0328">Glycosyltransferase</keyword>
<evidence type="ECO:0000256" key="8">
    <source>
        <dbReference type="ARBA" id="ARBA00022989"/>
    </source>
</evidence>
<sequence>MPSTARQRNKGSKTERESEAAPPPVKSSELRRPAELGDFQPWTPTAYTAFKALMSARLCAAIWSNISDCDETFNYWEPTHFLLYGTGFQTWEYSPAYAIRSYAYLWIHALPIKLYATALSANKLLVLYFLRCILGFVCTLCEVYFYRGVCRHFGSNTGRLTLAFLIFSTGMFISCSAYLPSSFAMYMTLLAMAGWMYQHYQVSILAIAASAILGWPFAGAIGIPIAFDIVFRRQKIGLFLKWCCISLLLFLVPSVLIDSHYYGKLVVASLNIVLYNVFSQHGPDIYGVEPWTFYFINGFLDFNFVFLMALITLPFCLLVKHILKQSDRVLPLWLSTAPMYIWILIFFTRPHKEERFLFPIYPMFCVCGAVTLDHIQKLYSYLFTSRRARHYTELSNWLSAVVIILISLISVSRTVALYQYYHAPMDMYVDITRVSEDPSIHTLPADKDINVCVGKEWYRFTSSFFLPSEKWHLQFIQSEFKGQLPKPYASGPDATRIIPKNMNDMNREEPDRYVNISKCHYLIDLDLPRETKLEPRYSQQKNNWKVLTTTQFLDPSRSHKLFRAFFVPFVSSRYVTFVDYNLLQTKRTKKSSQRKP</sequence>
<dbReference type="AlphaFoldDB" id="A0A1S3JY96"/>
<reference evidence="13" key="1">
    <citation type="submission" date="2025-08" db="UniProtKB">
        <authorList>
            <consortium name="RefSeq"/>
        </authorList>
    </citation>
    <scope>IDENTIFICATION</scope>
    <source>
        <tissue evidence="13">Gonads</tissue>
    </source>
</reference>
<dbReference type="PANTHER" id="PTHR22760">
    <property type="entry name" value="GLYCOSYLTRANSFERASE"/>
    <property type="match status" value="1"/>
</dbReference>